<protein>
    <submittedName>
        <fullName evidence="1">Uncharacterized protein</fullName>
    </submittedName>
</protein>
<proteinExistence type="predicted"/>
<evidence type="ECO:0000313" key="2">
    <source>
        <dbReference type="Proteomes" id="UP000796761"/>
    </source>
</evidence>
<dbReference type="OrthoDB" id="10522611at2759"/>
<evidence type="ECO:0000313" key="1">
    <source>
        <dbReference type="EMBL" id="TRZ18484.1"/>
    </source>
</evidence>
<comment type="caution">
    <text evidence="1">The sequence shown here is derived from an EMBL/GenBank/DDBJ whole genome shotgun (WGS) entry which is preliminary data.</text>
</comment>
<dbReference type="EMBL" id="SWJQ01000222">
    <property type="protein sequence ID" value="TRZ18484.1"/>
    <property type="molecule type" value="Genomic_DNA"/>
</dbReference>
<reference evidence="1" key="1">
    <citation type="submission" date="2019-04" db="EMBL/GenBank/DDBJ databases">
        <title>Genome assembly of Zosterops borbonicus 15179.</title>
        <authorList>
            <person name="Leroy T."/>
            <person name="Anselmetti Y."/>
            <person name="Tilak M.-K."/>
            <person name="Nabholz B."/>
        </authorList>
    </citation>
    <scope>NUCLEOTIDE SEQUENCE</scope>
    <source>
        <strain evidence="1">HGM_15179</strain>
        <tissue evidence="1">Muscle</tissue>
    </source>
</reference>
<organism evidence="1 2">
    <name type="scientific">Zosterops borbonicus</name>
    <dbReference type="NCBI Taxonomy" id="364589"/>
    <lineage>
        <taxon>Eukaryota</taxon>
        <taxon>Metazoa</taxon>
        <taxon>Chordata</taxon>
        <taxon>Craniata</taxon>
        <taxon>Vertebrata</taxon>
        <taxon>Euteleostomi</taxon>
        <taxon>Archelosauria</taxon>
        <taxon>Archosauria</taxon>
        <taxon>Dinosauria</taxon>
        <taxon>Saurischia</taxon>
        <taxon>Theropoda</taxon>
        <taxon>Coelurosauria</taxon>
        <taxon>Aves</taxon>
        <taxon>Neognathae</taxon>
        <taxon>Neoaves</taxon>
        <taxon>Telluraves</taxon>
        <taxon>Australaves</taxon>
        <taxon>Passeriformes</taxon>
        <taxon>Sylvioidea</taxon>
        <taxon>Zosteropidae</taxon>
        <taxon>Zosterops</taxon>
    </lineage>
</organism>
<dbReference type="Proteomes" id="UP000796761">
    <property type="component" value="Unassembled WGS sequence"/>
</dbReference>
<keyword evidence="2" id="KW-1185">Reference proteome</keyword>
<name>A0A8K1LLL3_9PASS</name>
<sequence length="138" mass="15456">MVDNRLLMSQQCVLVAKNAKGILGCIEQSFASRSQEVILPFYSTLLNAINMTSPSIENISGYFQNLSGQGSEQHHLTLKLALLTVGGALQVDELENKYIVYALLDCVCLFEHWKSKDMYAYCDPGMELSVDNHARDDY</sequence>
<dbReference type="AlphaFoldDB" id="A0A8K1LLL3"/>
<accession>A0A8K1LLL3</accession>
<gene>
    <name evidence="1" type="ORF">HGM15179_008634</name>
</gene>